<dbReference type="Proteomes" id="UP000539957">
    <property type="component" value="Unassembled WGS sequence"/>
</dbReference>
<evidence type="ECO:0000313" key="3">
    <source>
        <dbReference type="Proteomes" id="UP000539957"/>
    </source>
</evidence>
<organism evidence="2 3">
    <name type="scientific">Brevundimonas bullata</name>
    <dbReference type="NCBI Taxonomy" id="13160"/>
    <lineage>
        <taxon>Bacteria</taxon>
        <taxon>Pseudomonadati</taxon>
        <taxon>Pseudomonadota</taxon>
        <taxon>Alphaproteobacteria</taxon>
        <taxon>Caulobacterales</taxon>
        <taxon>Caulobacteraceae</taxon>
        <taxon>Brevundimonas</taxon>
    </lineage>
</organism>
<dbReference type="PANTHER" id="PTHR41773:SF1">
    <property type="entry name" value="RELA_SPOT DOMAIN-CONTAINING PROTEIN"/>
    <property type="match status" value="1"/>
</dbReference>
<dbReference type="EMBL" id="JACHKY010000001">
    <property type="protein sequence ID" value="MBB4796751.1"/>
    <property type="molecule type" value="Genomic_DNA"/>
</dbReference>
<accession>A0A7W7ILX6</accession>
<dbReference type="InterPro" id="IPR007685">
    <property type="entry name" value="RelA_SpoT"/>
</dbReference>
<reference evidence="2 3" key="1">
    <citation type="submission" date="2020-08" db="EMBL/GenBank/DDBJ databases">
        <title>Functional genomics of gut bacteria from endangered species of beetles.</title>
        <authorList>
            <person name="Carlos-Shanley C."/>
        </authorList>
    </citation>
    <scope>NUCLEOTIDE SEQUENCE [LARGE SCALE GENOMIC DNA]</scope>
    <source>
        <strain evidence="2 3">S00123</strain>
    </source>
</reference>
<dbReference type="Gene3D" id="3.30.460.10">
    <property type="entry name" value="Beta Polymerase, domain 2"/>
    <property type="match status" value="1"/>
</dbReference>
<gene>
    <name evidence="2" type="ORF">HNP32_000465</name>
</gene>
<dbReference type="RefSeq" id="WP_184266638.1">
    <property type="nucleotide sequence ID" value="NZ_JACHKY010000001.1"/>
</dbReference>
<evidence type="ECO:0000313" key="2">
    <source>
        <dbReference type="EMBL" id="MBB4796751.1"/>
    </source>
</evidence>
<comment type="caution">
    <text evidence="2">The sequence shown here is derived from an EMBL/GenBank/DDBJ whole genome shotgun (WGS) entry which is preliminary data.</text>
</comment>
<dbReference type="Gene3D" id="1.10.287.860">
    <property type="entry name" value="Nucleotidyltransferase"/>
    <property type="match status" value="1"/>
</dbReference>
<dbReference type="GO" id="GO:0016740">
    <property type="term" value="F:transferase activity"/>
    <property type="evidence" value="ECO:0007669"/>
    <property type="project" value="UniProtKB-KW"/>
</dbReference>
<proteinExistence type="predicted"/>
<dbReference type="SMART" id="SM00954">
    <property type="entry name" value="RelA_SpoT"/>
    <property type="match status" value="1"/>
</dbReference>
<dbReference type="Pfam" id="PF04607">
    <property type="entry name" value="RelA_SpoT"/>
    <property type="match status" value="1"/>
</dbReference>
<dbReference type="PANTHER" id="PTHR41773">
    <property type="entry name" value="GTP PYROPHOSPHATASE-RELATED"/>
    <property type="match status" value="1"/>
</dbReference>
<dbReference type="GO" id="GO:0015969">
    <property type="term" value="P:guanosine tetraphosphate metabolic process"/>
    <property type="evidence" value="ECO:0007669"/>
    <property type="project" value="InterPro"/>
</dbReference>
<name>A0A7W7ILX6_9CAUL</name>
<protein>
    <submittedName>
        <fullName evidence="2">PpGpp synthetase/RelA/SpoT-type nucleotidyltransferase</fullName>
    </submittedName>
</protein>
<dbReference type="CDD" id="cd05399">
    <property type="entry name" value="NT_Rel-Spo_like"/>
    <property type="match status" value="1"/>
</dbReference>
<evidence type="ECO:0000259" key="1">
    <source>
        <dbReference type="SMART" id="SM00954"/>
    </source>
</evidence>
<sequence>MDIRNSRQVEKFAQIRPRYVAFSDSLRGLLESLVIAHDMKYHVVEARAKTVDSFSDKINRPSKSYSDPLSQIEDLCGSRIICYFVDDLEKIVSIIKNEFQVISEETAHQQEKLNVDQFGYLSYHLIIKLNEIRNNLIEWREFKDFRAEIQIRTVVQHAWSAVSHTVQYKREMDIPSPFRRRLHRIAGLFELADEEFVAIRNQRKSLKESAISNIADGNTDIPINADSVSALLATWKGIPDLVSSASNAGFIIDDDVYDDDANYVGTISNFANKIGMRSIEDLESALSNIDQAYLDQLCSESRGEWYSSPEFIALLILIYSSDGKITKSDLVQNGFEDGIAARVIRVASSVRADAKENSKRSPDKD</sequence>
<feature type="domain" description="RelA/SpoT" evidence="1">
    <location>
        <begin position="46"/>
        <end position="174"/>
    </location>
</feature>
<keyword evidence="2" id="KW-0808">Transferase</keyword>
<dbReference type="AlphaFoldDB" id="A0A7W7ILX6"/>
<dbReference type="SUPFAM" id="SSF81301">
    <property type="entry name" value="Nucleotidyltransferase"/>
    <property type="match status" value="1"/>
</dbReference>
<keyword evidence="3" id="KW-1185">Reference proteome</keyword>
<dbReference type="InterPro" id="IPR043519">
    <property type="entry name" value="NT_sf"/>
</dbReference>